<evidence type="ECO:0000256" key="3">
    <source>
        <dbReference type="RuleBase" id="RU000524"/>
    </source>
</evidence>
<dbReference type="PROSITE" id="PS50935">
    <property type="entry name" value="SSB"/>
    <property type="match status" value="1"/>
</dbReference>
<dbReference type="NCBIfam" id="TIGR00621">
    <property type="entry name" value="ssb"/>
    <property type="match status" value="1"/>
</dbReference>
<dbReference type="InterPro" id="IPR012340">
    <property type="entry name" value="NA-bd_OB-fold"/>
</dbReference>
<keyword evidence="6" id="KW-1185">Reference proteome</keyword>
<evidence type="ECO:0000256" key="2">
    <source>
        <dbReference type="PROSITE-ProRule" id="PRU00252"/>
    </source>
</evidence>
<feature type="region of interest" description="Disordered" evidence="4">
    <location>
        <begin position="120"/>
        <end position="145"/>
    </location>
</feature>
<evidence type="ECO:0000313" key="6">
    <source>
        <dbReference type="Proteomes" id="UP001190465"/>
    </source>
</evidence>
<dbReference type="InterPro" id="IPR011344">
    <property type="entry name" value="ssDNA-bd"/>
</dbReference>
<evidence type="ECO:0000313" key="5">
    <source>
        <dbReference type="EMBL" id="CAJ1500102.1"/>
    </source>
</evidence>
<dbReference type="Proteomes" id="UP001190465">
    <property type="component" value="Chromosome"/>
</dbReference>
<protein>
    <recommendedName>
        <fullName evidence="3">Single-stranded DNA-binding protein</fullName>
    </recommendedName>
</protein>
<dbReference type="RefSeq" id="WP_308481810.1">
    <property type="nucleotide sequence ID" value="NZ_OY726397.1"/>
</dbReference>
<name>A0ABM9LJH2_9MYCO</name>
<dbReference type="Gene3D" id="2.40.50.140">
    <property type="entry name" value="Nucleic acid-binding proteins"/>
    <property type="match status" value="1"/>
</dbReference>
<organism evidence="5 6">
    <name type="scientific">[Mycobacterium] burgundiense</name>
    <dbReference type="NCBI Taxonomy" id="3064286"/>
    <lineage>
        <taxon>Bacteria</taxon>
        <taxon>Bacillati</taxon>
        <taxon>Actinomycetota</taxon>
        <taxon>Actinomycetes</taxon>
        <taxon>Mycobacteriales</taxon>
        <taxon>Mycobacteriaceae</taxon>
        <taxon>Mycolicibacterium</taxon>
    </lineage>
</organism>
<accession>A0ABM9LJH2</accession>
<dbReference type="InterPro" id="IPR000424">
    <property type="entry name" value="Primosome_PriB/ssb"/>
</dbReference>
<dbReference type="GO" id="GO:0003677">
    <property type="term" value="F:DNA binding"/>
    <property type="evidence" value="ECO:0007669"/>
    <property type="project" value="UniProtKB-KW"/>
</dbReference>
<gene>
    <name evidence="5" type="primary">ssb</name>
    <name evidence="5" type="ORF">MU0053_001585</name>
</gene>
<proteinExistence type="predicted"/>
<evidence type="ECO:0000256" key="1">
    <source>
        <dbReference type="ARBA" id="ARBA00023125"/>
    </source>
</evidence>
<sequence>MYETTLTIVGRLATAPVLKRVGDSQVATFRLATNSRKRMPDGSWEPGRSLFLSVNCWGKLGTGVAGSLGKGDAVIVTGHVYTSEYDDREGIRRSSLEMRANAVGPDLSHYVVKVGRVVDNDRPGLDEDRADDAVSEDAQPSGYDLDAYADDLAEQPDPVPA</sequence>
<reference evidence="5 6" key="1">
    <citation type="submission" date="2023-08" db="EMBL/GenBank/DDBJ databases">
        <authorList>
            <person name="Folkvardsen B D."/>
            <person name="Norman A."/>
        </authorList>
    </citation>
    <scope>NUCLEOTIDE SEQUENCE [LARGE SCALE GENOMIC DNA]</scope>
    <source>
        <strain evidence="5 6">Mu0053</strain>
    </source>
</reference>
<keyword evidence="1 2" id="KW-0238">DNA-binding</keyword>
<dbReference type="Pfam" id="PF00436">
    <property type="entry name" value="SSB"/>
    <property type="match status" value="1"/>
</dbReference>
<evidence type="ECO:0000256" key="4">
    <source>
        <dbReference type="SAM" id="MobiDB-lite"/>
    </source>
</evidence>
<dbReference type="CDD" id="cd04496">
    <property type="entry name" value="SSB_OBF"/>
    <property type="match status" value="1"/>
</dbReference>
<dbReference type="EMBL" id="OY726397">
    <property type="protein sequence ID" value="CAJ1500102.1"/>
    <property type="molecule type" value="Genomic_DNA"/>
</dbReference>
<dbReference type="SUPFAM" id="SSF50249">
    <property type="entry name" value="Nucleic acid-binding proteins"/>
    <property type="match status" value="1"/>
</dbReference>